<dbReference type="EMBL" id="JRVC01000007">
    <property type="protein sequence ID" value="KHS46910.1"/>
    <property type="molecule type" value="Genomic_DNA"/>
</dbReference>
<protein>
    <submittedName>
        <fullName evidence="5">5'-nucleotidase</fullName>
        <ecNumber evidence="5">3.1.3.5</ecNumber>
    </submittedName>
</protein>
<keyword evidence="2 5" id="KW-0378">Hydrolase</keyword>
<dbReference type="SUPFAM" id="SSF55816">
    <property type="entry name" value="5'-nucleotidase (syn. UDP-sugar hydrolase), C-terminal domain"/>
    <property type="match status" value="1"/>
</dbReference>
<dbReference type="GO" id="GO:0008768">
    <property type="term" value="F:UDP-sugar diphosphatase activity"/>
    <property type="evidence" value="ECO:0007669"/>
    <property type="project" value="TreeGrafter"/>
</dbReference>
<dbReference type="GO" id="GO:0008253">
    <property type="term" value="F:5'-nucleotidase activity"/>
    <property type="evidence" value="ECO:0007669"/>
    <property type="project" value="UniProtKB-EC"/>
</dbReference>
<dbReference type="Gene3D" id="3.90.780.10">
    <property type="entry name" value="5'-Nucleotidase, C-terminal domain"/>
    <property type="match status" value="1"/>
</dbReference>
<dbReference type="SUPFAM" id="SSF56300">
    <property type="entry name" value="Metallo-dependent phosphatases"/>
    <property type="match status" value="1"/>
</dbReference>
<dbReference type="STRING" id="48936.NJ75_01746"/>
<dbReference type="InterPro" id="IPR036907">
    <property type="entry name" value="5'-Nucleotdase_C_sf"/>
</dbReference>
<evidence type="ECO:0000259" key="3">
    <source>
        <dbReference type="Pfam" id="PF00149"/>
    </source>
</evidence>
<dbReference type="PANTHER" id="PTHR11575:SF24">
    <property type="entry name" value="5'-NUCLEOTIDASE"/>
    <property type="match status" value="1"/>
</dbReference>
<dbReference type="Pfam" id="PF00149">
    <property type="entry name" value="Metallophos"/>
    <property type="match status" value="1"/>
</dbReference>
<evidence type="ECO:0000259" key="4">
    <source>
        <dbReference type="Pfam" id="PF02872"/>
    </source>
</evidence>
<feature type="domain" description="5'-Nucleotidase C-terminal" evidence="4">
    <location>
        <begin position="405"/>
        <end position="544"/>
    </location>
</feature>
<keyword evidence="2" id="KW-0547">Nucleotide-binding</keyword>
<dbReference type="PRINTS" id="PR01607">
    <property type="entry name" value="APYRASEFAMLY"/>
</dbReference>
<dbReference type="AlphaFoldDB" id="A0A0B8ZUS2"/>
<dbReference type="GO" id="GO:0009166">
    <property type="term" value="P:nucleotide catabolic process"/>
    <property type="evidence" value="ECO:0007669"/>
    <property type="project" value="InterPro"/>
</dbReference>
<name>A0A0B8ZUS2_9SPHN</name>
<feature type="chain" id="PRO_5005110828" evidence="2">
    <location>
        <begin position="22"/>
        <end position="595"/>
    </location>
</feature>
<dbReference type="GO" id="GO:0000166">
    <property type="term" value="F:nucleotide binding"/>
    <property type="evidence" value="ECO:0007669"/>
    <property type="project" value="UniProtKB-KW"/>
</dbReference>
<evidence type="ECO:0000313" key="5">
    <source>
        <dbReference type="EMBL" id="KHS46910.1"/>
    </source>
</evidence>
<dbReference type="InterPro" id="IPR029052">
    <property type="entry name" value="Metallo-depent_PP-like"/>
</dbReference>
<sequence length="595" mass="62289">MHQRVRLVLPFALSGLLGACAAPMASGGASGPVEVGIVGINDFHGSLEPPRQAVNVSDGKGGITPVPAGGAAWLASAIDSIRAKHPQSMTVSAGDMISASQLASSLYLDEPTIGVMNRIGVDFNAVGNHEFDRGQQELQRMQNGGCEKFTAKVPCALEKFTGATFKYLAASTKRADGSTLFPATGLKTFGSGNQAVTVGVIGLTLKGTPNLVNPTGIQGLTFADEADTINAAVPQLKAQGADAIVVLIHEGGRTKGDPNPQGCNDFAGDIRPILDRLDSRVDVIVSGHTHWAYVCDYAQLNPAKPFLLTSAGVYGELVTDITLQIDPVAGRVVSKRAENVIVQSVPYTSTRGPLGNTPLFPQFQPRADIAAYVAKYVEASKAYTQRLIGKIDRAAPKNEGAEGGAGGPLGNLIADAQLGATRDKGAQIAFMNPFGIRAPLVPAADGTLTFGDIYLCQPFGNNVVTESMTGAQIKAVLEEGLDDNGPKQTLAPSAGFVFRYDPARPSGNRIVTITLDGKPLDMAKTYRVTVNGFLGLGGDGFSGFVGKPDTVTGPTDIDALESWIKAVPVRAVPQEVRAGMVKEVEKVVKNNRNQS</sequence>
<evidence type="ECO:0000256" key="2">
    <source>
        <dbReference type="RuleBase" id="RU362119"/>
    </source>
</evidence>
<evidence type="ECO:0000256" key="1">
    <source>
        <dbReference type="ARBA" id="ARBA00022729"/>
    </source>
</evidence>
<dbReference type="InterPro" id="IPR008334">
    <property type="entry name" value="5'-Nucleotdase_C"/>
</dbReference>
<dbReference type="PANTHER" id="PTHR11575">
    <property type="entry name" value="5'-NUCLEOTIDASE-RELATED"/>
    <property type="match status" value="1"/>
</dbReference>
<keyword evidence="6" id="KW-1185">Reference proteome</keyword>
<feature type="domain" description="Calcineurin-like phosphoesterase" evidence="3">
    <location>
        <begin position="37"/>
        <end position="291"/>
    </location>
</feature>
<dbReference type="InterPro" id="IPR006179">
    <property type="entry name" value="5_nucleotidase/apyrase"/>
</dbReference>
<dbReference type="GO" id="GO:0030288">
    <property type="term" value="C:outer membrane-bounded periplasmic space"/>
    <property type="evidence" value="ECO:0007669"/>
    <property type="project" value="TreeGrafter"/>
</dbReference>
<dbReference type="RefSeq" id="WP_052242231.1">
    <property type="nucleotide sequence ID" value="NZ_JRVC01000007.1"/>
</dbReference>
<dbReference type="Gene3D" id="3.60.21.10">
    <property type="match status" value="1"/>
</dbReference>
<gene>
    <name evidence="5" type="ORF">NJ75_01746</name>
</gene>
<dbReference type="Pfam" id="PF02872">
    <property type="entry name" value="5_nucleotid_C"/>
    <property type="match status" value="1"/>
</dbReference>
<dbReference type="InterPro" id="IPR004843">
    <property type="entry name" value="Calcineurin-like_PHP"/>
</dbReference>
<reference evidence="5 6" key="1">
    <citation type="submission" date="2014-10" db="EMBL/GenBank/DDBJ databases">
        <title>Draft genome sequence of Novosphingobium subterraneum DSM 12447.</title>
        <authorList>
            <person name="Gan H.M."/>
            <person name="Gan H.Y."/>
            <person name="Savka M.A."/>
        </authorList>
    </citation>
    <scope>NUCLEOTIDE SEQUENCE [LARGE SCALE GENOMIC DNA]</scope>
    <source>
        <strain evidence="5 6">DSM 12447</strain>
    </source>
</reference>
<evidence type="ECO:0000313" key="6">
    <source>
        <dbReference type="Proteomes" id="UP000031338"/>
    </source>
</evidence>
<dbReference type="Proteomes" id="UP000031338">
    <property type="component" value="Unassembled WGS sequence"/>
</dbReference>
<keyword evidence="1 2" id="KW-0732">Signal</keyword>
<comment type="caution">
    <text evidence="5">The sequence shown here is derived from an EMBL/GenBank/DDBJ whole genome shotgun (WGS) entry which is preliminary data.</text>
</comment>
<comment type="similarity">
    <text evidence="2">Belongs to the 5'-nucleotidase family.</text>
</comment>
<organism evidence="5 6">
    <name type="scientific">Novosphingobium subterraneum</name>
    <dbReference type="NCBI Taxonomy" id="48936"/>
    <lineage>
        <taxon>Bacteria</taxon>
        <taxon>Pseudomonadati</taxon>
        <taxon>Pseudomonadota</taxon>
        <taxon>Alphaproteobacteria</taxon>
        <taxon>Sphingomonadales</taxon>
        <taxon>Sphingomonadaceae</taxon>
        <taxon>Novosphingobium</taxon>
    </lineage>
</organism>
<dbReference type="PROSITE" id="PS51257">
    <property type="entry name" value="PROKAR_LIPOPROTEIN"/>
    <property type="match status" value="1"/>
</dbReference>
<dbReference type="EC" id="3.1.3.5" evidence="5"/>
<proteinExistence type="inferred from homology"/>
<accession>A0A0B8ZUS2</accession>
<feature type="signal peptide" evidence="2">
    <location>
        <begin position="1"/>
        <end position="21"/>
    </location>
</feature>
<dbReference type="PATRIC" id="fig|48936.3.peg.1754"/>